<dbReference type="AlphaFoldDB" id="A0A0A9ESM3"/>
<accession>A0A0A9ESM3</accession>
<organism evidence="1">
    <name type="scientific">Arundo donax</name>
    <name type="common">Giant reed</name>
    <name type="synonym">Donax arundinaceus</name>
    <dbReference type="NCBI Taxonomy" id="35708"/>
    <lineage>
        <taxon>Eukaryota</taxon>
        <taxon>Viridiplantae</taxon>
        <taxon>Streptophyta</taxon>
        <taxon>Embryophyta</taxon>
        <taxon>Tracheophyta</taxon>
        <taxon>Spermatophyta</taxon>
        <taxon>Magnoliopsida</taxon>
        <taxon>Liliopsida</taxon>
        <taxon>Poales</taxon>
        <taxon>Poaceae</taxon>
        <taxon>PACMAD clade</taxon>
        <taxon>Arundinoideae</taxon>
        <taxon>Arundineae</taxon>
        <taxon>Arundo</taxon>
    </lineage>
</organism>
<sequence>MATVDGGIRRRQPGKSPPLAFVAAAAFAGATPSALPRFPGAIWCPSPSSGSTCSTMNSGTWAGP</sequence>
<reference evidence="1" key="1">
    <citation type="submission" date="2014-09" db="EMBL/GenBank/DDBJ databases">
        <authorList>
            <person name="Magalhaes I.L.F."/>
            <person name="Oliveira U."/>
            <person name="Santos F.R."/>
            <person name="Vidigal T.H.D.A."/>
            <person name="Brescovit A.D."/>
            <person name="Santos A.J."/>
        </authorList>
    </citation>
    <scope>NUCLEOTIDE SEQUENCE</scope>
    <source>
        <tissue evidence="1">Shoot tissue taken approximately 20 cm above the soil surface</tissue>
    </source>
</reference>
<reference evidence="1" key="2">
    <citation type="journal article" date="2015" name="Data Brief">
        <title>Shoot transcriptome of the giant reed, Arundo donax.</title>
        <authorList>
            <person name="Barrero R.A."/>
            <person name="Guerrero F.D."/>
            <person name="Moolhuijzen P."/>
            <person name="Goolsby J.A."/>
            <person name="Tidwell J."/>
            <person name="Bellgard S.E."/>
            <person name="Bellgard M.I."/>
        </authorList>
    </citation>
    <scope>NUCLEOTIDE SEQUENCE</scope>
    <source>
        <tissue evidence="1">Shoot tissue taken approximately 20 cm above the soil surface</tissue>
    </source>
</reference>
<proteinExistence type="predicted"/>
<protein>
    <submittedName>
        <fullName evidence="1">Uncharacterized protein</fullName>
    </submittedName>
</protein>
<evidence type="ECO:0000313" key="1">
    <source>
        <dbReference type="EMBL" id="JAE02004.1"/>
    </source>
</evidence>
<dbReference type="EMBL" id="GBRH01195892">
    <property type="protein sequence ID" value="JAE02004.1"/>
    <property type="molecule type" value="Transcribed_RNA"/>
</dbReference>
<name>A0A0A9ESM3_ARUDO</name>